<dbReference type="Proteomes" id="UP000290401">
    <property type="component" value="Unassembled WGS sequence"/>
</dbReference>
<reference evidence="3 5" key="2">
    <citation type="submission" date="2018-10" db="EMBL/GenBank/DDBJ databases">
        <title>Bradyrhizobium sp. nov., effective nodules isolated from peanut in China.</title>
        <authorList>
            <person name="Li Y."/>
        </authorList>
    </citation>
    <scope>NUCLEOTIDE SEQUENCE [LARGE SCALE GENOMIC DNA]</scope>
    <source>
        <strain evidence="3 5">CCBAU 53426</strain>
    </source>
</reference>
<evidence type="ECO:0000313" key="4">
    <source>
        <dbReference type="Proteomes" id="UP000288972"/>
    </source>
</evidence>
<feature type="chain" id="PRO_5042089292" evidence="1">
    <location>
        <begin position="25"/>
        <end position="139"/>
    </location>
</feature>
<feature type="signal peptide" evidence="1">
    <location>
        <begin position="1"/>
        <end position="24"/>
    </location>
</feature>
<evidence type="ECO:0000256" key="1">
    <source>
        <dbReference type="SAM" id="SignalP"/>
    </source>
</evidence>
<dbReference type="EMBL" id="RDQZ01000069">
    <property type="protein sequence ID" value="RXH03669.1"/>
    <property type="molecule type" value="Genomic_DNA"/>
</dbReference>
<accession>A0AAE6CC28</accession>
<protein>
    <submittedName>
        <fullName evidence="2">Uncharacterized protein</fullName>
    </submittedName>
</protein>
<proteinExistence type="predicted"/>
<gene>
    <name evidence="3" type="ORF">EAS56_37835</name>
    <name evidence="2" type="ORF">XH91_25890</name>
</gene>
<evidence type="ECO:0000313" key="3">
    <source>
        <dbReference type="EMBL" id="RXH03669.1"/>
    </source>
</evidence>
<dbReference type="RefSeq" id="WP_128953204.1">
    <property type="nucleotide sequence ID" value="NZ_CP030053.1"/>
</dbReference>
<organism evidence="2 4">
    <name type="scientific">Bradyrhizobium guangzhouense</name>
    <dbReference type="NCBI Taxonomy" id="1325095"/>
    <lineage>
        <taxon>Bacteria</taxon>
        <taxon>Pseudomonadati</taxon>
        <taxon>Pseudomonadota</taxon>
        <taxon>Alphaproteobacteria</taxon>
        <taxon>Hyphomicrobiales</taxon>
        <taxon>Nitrobacteraceae</taxon>
        <taxon>Bradyrhizobium</taxon>
    </lineage>
</organism>
<dbReference type="EMBL" id="CP030053">
    <property type="protein sequence ID" value="QAU50365.1"/>
    <property type="molecule type" value="Genomic_DNA"/>
</dbReference>
<dbReference type="KEGG" id="bgz:XH91_25890"/>
<dbReference type="Proteomes" id="UP000288972">
    <property type="component" value="Chromosome"/>
</dbReference>
<dbReference type="AlphaFoldDB" id="A0AAE6CC28"/>
<keyword evidence="1" id="KW-0732">Signal</keyword>
<evidence type="ECO:0000313" key="2">
    <source>
        <dbReference type="EMBL" id="QAU50365.1"/>
    </source>
</evidence>
<name>A0AAE6CC28_9BRAD</name>
<reference evidence="2 4" key="1">
    <citation type="submission" date="2018-06" db="EMBL/GenBank/DDBJ databases">
        <title>Comparative genomics of rhizobia nodulating Arachis hypogaea in China.</title>
        <authorList>
            <person name="Li Y."/>
        </authorList>
    </citation>
    <scope>NUCLEOTIDE SEQUENCE [LARGE SCALE GENOMIC DNA]</scope>
    <source>
        <strain evidence="2 4">CCBAU 51670</strain>
    </source>
</reference>
<keyword evidence="5" id="KW-1185">Reference proteome</keyword>
<evidence type="ECO:0000313" key="5">
    <source>
        <dbReference type="Proteomes" id="UP000290401"/>
    </source>
</evidence>
<sequence length="139" mass="14966">MVLKSIPSAVAIALVLAVGGLARADDYKPDEYFGLDLSKAVLSPKRLGPETQFAPVAMEAKGGNEAQARAEPVDVPKKVAAERVHVSEPKIAHTRSARPRGAARTKLAHRHGNPLDAQAMDTRIQTWPCRSGGICNWKH</sequence>